<evidence type="ECO:0000256" key="5">
    <source>
        <dbReference type="ARBA" id="ARBA00023004"/>
    </source>
</evidence>
<evidence type="ECO:0000256" key="3">
    <source>
        <dbReference type="ARBA" id="ARBA00022723"/>
    </source>
</evidence>
<evidence type="ECO:0000259" key="10">
    <source>
        <dbReference type="Pfam" id="PF04324"/>
    </source>
</evidence>
<organism evidence="12 14">
    <name type="scientific">Pseudoxanthomonas mexicana</name>
    <dbReference type="NCBI Taxonomy" id="128785"/>
    <lineage>
        <taxon>Bacteria</taxon>
        <taxon>Pseudomonadati</taxon>
        <taxon>Pseudomonadota</taxon>
        <taxon>Gammaproteobacteria</taxon>
        <taxon>Lysobacterales</taxon>
        <taxon>Lysobacteraceae</taxon>
        <taxon>Pseudoxanthomonas</taxon>
    </lineage>
</organism>
<gene>
    <name evidence="11" type="ORF">H4W19_11090</name>
    <name evidence="12" type="ORF">IAE60_01420</name>
</gene>
<evidence type="ECO:0000256" key="9">
    <source>
        <dbReference type="ARBA" id="ARBA00046332"/>
    </source>
</evidence>
<proteinExistence type="inferred from homology"/>
<sequence length="70" mass="7127">MYVCICNGVTDRQIREAAAAGCATVAELTMRTGAGATCGSCLEMAADILQAAQPAPRESLLPILTLSNAA</sequence>
<name>A0A7G9TDF7_PSEMX</name>
<evidence type="ECO:0000256" key="6">
    <source>
        <dbReference type="ARBA" id="ARBA00023014"/>
    </source>
</evidence>
<dbReference type="PANTHER" id="PTHR37424:SF1">
    <property type="entry name" value="BACTERIOFERRITIN-ASSOCIATED FERREDOXIN"/>
    <property type="match status" value="1"/>
</dbReference>
<feature type="domain" description="BFD-like [2Fe-2S]-binding" evidence="10">
    <location>
        <begin position="2"/>
        <end position="50"/>
    </location>
</feature>
<dbReference type="Proteomes" id="UP000515838">
    <property type="component" value="Chromosome"/>
</dbReference>
<keyword evidence="3" id="KW-0479">Metal-binding</keyword>
<evidence type="ECO:0000313" key="12">
    <source>
        <dbReference type="EMBL" id="QNN78132.1"/>
    </source>
</evidence>
<evidence type="ECO:0000256" key="4">
    <source>
        <dbReference type="ARBA" id="ARBA00022982"/>
    </source>
</evidence>
<reference evidence="12 14" key="1">
    <citation type="submission" date="2020-08" db="EMBL/GenBank/DDBJ databases">
        <title>Streptomycin Non-resistant strain, P. mexicana.</title>
        <authorList>
            <person name="Ganesh-Kumar S."/>
            <person name="Zhe T."/>
            <person name="Yu Z."/>
            <person name="Min Y."/>
        </authorList>
    </citation>
    <scope>NUCLEOTIDE SEQUENCE [LARGE SCALE GENOMIC DNA]</scope>
    <source>
        <strain evidence="12 14">GTZY2</strain>
    </source>
</reference>
<dbReference type="InterPro" id="IPR041854">
    <property type="entry name" value="BFD-like_2Fe2S-bd_dom_sf"/>
</dbReference>
<keyword evidence="5" id="KW-0408">Iron</keyword>
<comment type="similarity">
    <text evidence="9">Belongs to the Bfd family.</text>
</comment>
<evidence type="ECO:0000313" key="14">
    <source>
        <dbReference type="Proteomes" id="UP000515838"/>
    </source>
</evidence>
<keyword evidence="4" id="KW-0249">Electron transport</keyword>
<dbReference type="EMBL" id="CP060731">
    <property type="protein sequence ID" value="QNN78132.1"/>
    <property type="molecule type" value="Genomic_DNA"/>
</dbReference>
<dbReference type="InterPro" id="IPR007419">
    <property type="entry name" value="BFD-like_2Fe2S-bd_dom"/>
</dbReference>
<dbReference type="Proteomes" id="UP000515506">
    <property type="component" value="Chromosome"/>
</dbReference>
<reference evidence="11 13" key="2">
    <citation type="submission" date="2020-08" db="EMBL/GenBank/DDBJ databases">
        <title>Streptomycin resistant and MDR strain, P. mexicana.</title>
        <authorList>
            <person name="Ganesh-kumar S."/>
            <person name="Zhe T."/>
            <person name="Yu Z."/>
            <person name="Min Y."/>
        </authorList>
    </citation>
    <scope>NUCLEOTIDE SEQUENCE [LARGE SCALE GENOMIC DNA]</scope>
    <source>
        <strain evidence="11 13">GTZY</strain>
    </source>
</reference>
<dbReference type="EMBL" id="CP060028">
    <property type="protein sequence ID" value="QND78931.1"/>
    <property type="molecule type" value="Genomic_DNA"/>
</dbReference>
<keyword evidence="2" id="KW-0001">2Fe-2S</keyword>
<dbReference type="GeneID" id="81469604"/>
<dbReference type="OrthoDB" id="9815350at2"/>
<dbReference type="RefSeq" id="WP_162111469.1">
    <property type="nucleotide sequence ID" value="NZ_CP060028.1"/>
</dbReference>
<evidence type="ECO:0000313" key="11">
    <source>
        <dbReference type="EMBL" id="QND78931.1"/>
    </source>
</evidence>
<evidence type="ECO:0000256" key="7">
    <source>
        <dbReference type="ARBA" id="ARBA00034078"/>
    </source>
</evidence>
<dbReference type="AlphaFoldDB" id="A0A7G9TDF7"/>
<comment type="cofactor">
    <cofactor evidence="7">
        <name>[2Fe-2S] cluster</name>
        <dbReference type="ChEBI" id="CHEBI:190135"/>
    </cofactor>
</comment>
<accession>A0A7G9TDF7</accession>
<dbReference type="Gene3D" id="1.10.10.1100">
    <property type="entry name" value="BFD-like [2Fe-2S]-binding domain"/>
    <property type="match status" value="1"/>
</dbReference>
<evidence type="ECO:0000313" key="13">
    <source>
        <dbReference type="Proteomes" id="UP000515506"/>
    </source>
</evidence>
<keyword evidence="6" id="KW-0411">Iron-sulfur</keyword>
<dbReference type="PANTHER" id="PTHR37424">
    <property type="entry name" value="BACTERIOFERRITIN-ASSOCIATED FERREDOXIN"/>
    <property type="match status" value="1"/>
</dbReference>
<dbReference type="Pfam" id="PF04324">
    <property type="entry name" value="Fer2_BFD"/>
    <property type="match status" value="1"/>
</dbReference>
<evidence type="ECO:0000256" key="2">
    <source>
        <dbReference type="ARBA" id="ARBA00022714"/>
    </source>
</evidence>
<dbReference type="GO" id="GO:0051537">
    <property type="term" value="F:2 iron, 2 sulfur cluster binding"/>
    <property type="evidence" value="ECO:0007669"/>
    <property type="project" value="UniProtKB-KW"/>
</dbReference>
<evidence type="ECO:0000256" key="8">
    <source>
        <dbReference type="ARBA" id="ARBA00039386"/>
    </source>
</evidence>
<keyword evidence="1" id="KW-0813">Transport</keyword>
<protein>
    <recommendedName>
        <fullName evidence="8">Bacterioferritin-associated ferredoxin</fullName>
    </recommendedName>
</protein>
<dbReference type="InterPro" id="IPR052371">
    <property type="entry name" value="BFD-associated_ferredoxin"/>
</dbReference>
<dbReference type="GO" id="GO:0046872">
    <property type="term" value="F:metal ion binding"/>
    <property type="evidence" value="ECO:0007669"/>
    <property type="project" value="UniProtKB-KW"/>
</dbReference>
<evidence type="ECO:0000256" key="1">
    <source>
        <dbReference type="ARBA" id="ARBA00022448"/>
    </source>
</evidence>
<keyword evidence="13" id="KW-1185">Reference proteome</keyword>